<organism evidence="2 3">
    <name type="scientific">Pristionchus fissidentatus</name>
    <dbReference type="NCBI Taxonomy" id="1538716"/>
    <lineage>
        <taxon>Eukaryota</taxon>
        <taxon>Metazoa</taxon>
        <taxon>Ecdysozoa</taxon>
        <taxon>Nematoda</taxon>
        <taxon>Chromadorea</taxon>
        <taxon>Rhabditida</taxon>
        <taxon>Rhabditina</taxon>
        <taxon>Diplogasteromorpha</taxon>
        <taxon>Diplogasteroidea</taxon>
        <taxon>Neodiplogasteridae</taxon>
        <taxon>Pristionchus</taxon>
    </lineage>
</organism>
<dbReference type="AlphaFoldDB" id="A0AAV5VP82"/>
<evidence type="ECO:0000313" key="3">
    <source>
        <dbReference type="Proteomes" id="UP001432322"/>
    </source>
</evidence>
<dbReference type="EMBL" id="BTSY01000004">
    <property type="protein sequence ID" value="GMT21334.1"/>
    <property type="molecule type" value="Genomic_DNA"/>
</dbReference>
<keyword evidence="1" id="KW-1133">Transmembrane helix</keyword>
<keyword evidence="1" id="KW-0812">Transmembrane</keyword>
<dbReference type="InterPro" id="IPR019428">
    <property type="entry name" value="7TM_GPCR_serpentine_rcpt_Str"/>
</dbReference>
<accession>A0AAV5VP82</accession>
<dbReference type="PANTHER" id="PTHR45907:SF16">
    <property type="entry name" value="SERPENTINE RECEPTOR, CLASS J"/>
    <property type="match status" value="1"/>
</dbReference>
<keyword evidence="3" id="KW-1185">Reference proteome</keyword>
<dbReference type="InterPro" id="IPR019423">
    <property type="entry name" value="7TM_GPCR_serpentine_rcpt_Srj"/>
</dbReference>
<feature type="transmembrane region" description="Helical" evidence="1">
    <location>
        <begin position="109"/>
        <end position="136"/>
    </location>
</feature>
<proteinExistence type="predicted"/>
<feature type="transmembrane region" description="Helical" evidence="1">
    <location>
        <begin position="148"/>
        <end position="167"/>
    </location>
</feature>
<feature type="non-terminal residue" evidence="2">
    <location>
        <position position="171"/>
    </location>
</feature>
<dbReference type="Pfam" id="PF10326">
    <property type="entry name" value="7TM_GPCR_Str"/>
    <property type="match status" value="1"/>
</dbReference>
<comment type="caution">
    <text evidence="2">The sequence shown here is derived from an EMBL/GenBank/DDBJ whole genome shotgun (WGS) entry which is preliminary data.</text>
</comment>
<protein>
    <recommendedName>
        <fullName evidence="4">G protein-coupled receptor</fullName>
    </recommendedName>
</protein>
<evidence type="ECO:0000313" key="2">
    <source>
        <dbReference type="EMBL" id="GMT21334.1"/>
    </source>
</evidence>
<gene>
    <name evidence="2" type="ORF">PFISCL1PPCAC_12631</name>
</gene>
<sequence length="171" mass="19696">MHALLRYTHIFSYFRYTHLTINDGTDGATAVRQAFTDKYNRTIKDGWLIVDYYVPSGSLDPIAFSFFVSGVIKMLISLVSSSSLAILTYREIIKARDKSFGFRTMQLKFLRTVIAQSTVPILFVYFPYFAVIFWPLMGWESTTLGSSFPMFTSLFPPFDAIVIILMIKDYR</sequence>
<name>A0AAV5VP82_9BILA</name>
<reference evidence="2" key="1">
    <citation type="submission" date="2023-10" db="EMBL/GenBank/DDBJ databases">
        <title>Genome assembly of Pristionchus species.</title>
        <authorList>
            <person name="Yoshida K."/>
            <person name="Sommer R.J."/>
        </authorList>
    </citation>
    <scope>NUCLEOTIDE SEQUENCE</scope>
    <source>
        <strain evidence="2">RS5133</strain>
    </source>
</reference>
<evidence type="ECO:0008006" key="4">
    <source>
        <dbReference type="Google" id="ProtNLM"/>
    </source>
</evidence>
<dbReference type="PANTHER" id="PTHR45907">
    <property type="entry name" value="SERPENTINE RECEPTOR, CLASS J"/>
    <property type="match status" value="1"/>
</dbReference>
<dbReference type="Proteomes" id="UP001432322">
    <property type="component" value="Unassembled WGS sequence"/>
</dbReference>
<feature type="transmembrane region" description="Helical" evidence="1">
    <location>
        <begin position="62"/>
        <end position="89"/>
    </location>
</feature>
<evidence type="ECO:0000256" key="1">
    <source>
        <dbReference type="SAM" id="Phobius"/>
    </source>
</evidence>
<keyword evidence="1" id="KW-0472">Membrane</keyword>